<gene>
    <name evidence="3" type="ORF">C8A04DRAFT_40064</name>
</gene>
<keyword evidence="1" id="KW-0560">Oxidoreductase</keyword>
<name>A0AAN6UWW0_9PEZI</name>
<evidence type="ECO:0000259" key="2">
    <source>
        <dbReference type="Pfam" id="PF00171"/>
    </source>
</evidence>
<reference evidence="3" key="2">
    <citation type="submission" date="2023-05" db="EMBL/GenBank/DDBJ databases">
        <authorList>
            <consortium name="Lawrence Berkeley National Laboratory"/>
            <person name="Steindorff A."/>
            <person name="Hensen N."/>
            <person name="Bonometti L."/>
            <person name="Westerberg I."/>
            <person name="Brannstrom I.O."/>
            <person name="Guillou S."/>
            <person name="Cros-Aarteil S."/>
            <person name="Calhoun S."/>
            <person name="Haridas S."/>
            <person name="Kuo A."/>
            <person name="Mondo S."/>
            <person name="Pangilinan J."/>
            <person name="Riley R."/>
            <person name="Labutti K."/>
            <person name="Andreopoulos B."/>
            <person name="Lipzen A."/>
            <person name="Chen C."/>
            <person name="Yanf M."/>
            <person name="Daum C."/>
            <person name="Ng V."/>
            <person name="Clum A."/>
            <person name="Ohm R."/>
            <person name="Martin F."/>
            <person name="Silar P."/>
            <person name="Natvig D."/>
            <person name="Lalanne C."/>
            <person name="Gautier V."/>
            <person name="Ament-Velasquez S.L."/>
            <person name="Kruys A."/>
            <person name="Hutchinson M.I."/>
            <person name="Powell A.J."/>
            <person name="Barry K."/>
            <person name="Miller A.N."/>
            <person name="Grigoriev I.V."/>
            <person name="Debuchy R."/>
            <person name="Gladieux P."/>
            <person name="Thoren M.H."/>
            <person name="Johannesson H."/>
        </authorList>
    </citation>
    <scope>NUCLEOTIDE SEQUENCE</scope>
    <source>
        <strain evidence="3">CBS 141.50</strain>
    </source>
</reference>
<dbReference type="PANTHER" id="PTHR43353">
    <property type="entry name" value="SUCCINATE-SEMIALDEHYDE DEHYDROGENASE, MITOCHONDRIAL"/>
    <property type="match status" value="1"/>
</dbReference>
<sequence length="492" mass="52499">MATAGDFVHTDPTTNTTTILNIVNGKPVLLPASTNFPVISAARNNEVVHHGQTATVDLATQAVDSAATTFKTWRRTAVHERRRLLLRAADLFESKADESARRQTLETSCNDSWASFTARQTSGFCREVAGALAAAAVGEIQPSYSGYTHLVFKEPVGPVLLIAPWNAAVVLSVRGIANALAAGCTVVFKASELCPWSHQLVVTTLLEAGFPPGSVNMIMADRPAAGVITETVISHPALRKIEFIGSAAVGRIVGAVAAKHLKPIFMELGDQSPAVVLDDADLEKAARVIAFGTAFHHGQACFSTERIIVQANIREKFLELLREALDTLKPTWTAVTREHAERGLTVVQDAVTRGATFLYGSAELEGPDKLATAILENVDPASLLSKAEAFAPVAFVVTVEGDAEAVEEANSRVGGLSAAVWTTNFERGLRIARELEFGMVQINNSTLFAEPSGPATNFKGSGWGSNNGRYGIENFLYSKAVSLVPTTVEPNH</sequence>
<dbReference type="InterPro" id="IPR015590">
    <property type="entry name" value="Aldehyde_DH_dom"/>
</dbReference>
<organism evidence="3 4">
    <name type="scientific">Dichotomopilus funicola</name>
    <dbReference type="NCBI Taxonomy" id="1934379"/>
    <lineage>
        <taxon>Eukaryota</taxon>
        <taxon>Fungi</taxon>
        <taxon>Dikarya</taxon>
        <taxon>Ascomycota</taxon>
        <taxon>Pezizomycotina</taxon>
        <taxon>Sordariomycetes</taxon>
        <taxon>Sordariomycetidae</taxon>
        <taxon>Sordariales</taxon>
        <taxon>Chaetomiaceae</taxon>
        <taxon>Dichotomopilus</taxon>
    </lineage>
</organism>
<dbReference type="RefSeq" id="XP_062633647.1">
    <property type="nucleotide sequence ID" value="XM_062784810.1"/>
</dbReference>
<comment type="caution">
    <text evidence="3">The sequence shown here is derived from an EMBL/GenBank/DDBJ whole genome shotgun (WGS) entry which is preliminary data.</text>
</comment>
<dbReference type="InterPro" id="IPR016163">
    <property type="entry name" value="Ald_DH_C"/>
</dbReference>
<dbReference type="GO" id="GO:0004777">
    <property type="term" value="F:succinate-semialdehyde dehydrogenase (NAD+) activity"/>
    <property type="evidence" value="ECO:0007669"/>
    <property type="project" value="TreeGrafter"/>
</dbReference>
<feature type="domain" description="Aldehyde dehydrogenase" evidence="2">
    <location>
        <begin position="34"/>
        <end position="481"/>
    </location>
</feature>
<dbReference type="EMBL" id="MU853636">
    <property type="protein sequence ID" value="KAK4140276.1"/>
    <property type="molecule type" value="Genomic_DNA"/>
</dbReference>
<accession>A0AAN6UWW0</accession>
<dbReference type="InterPro" id="IPR016161">
    <property type="entry name" value="Ald_DH/histidinol_DH"/>
</dbReference>
<protein>
    <recommendedName>
        <fullName evidence="2">Aldehyde dehydrogenase domain-containing protein</fullName>
    </recommendedName>
</protein>
<dbReference type="PANTHER" id="PTHR43353:SF6">
    <property type="entry name" value="CYTOPLASMIC ALDEHYDE DEHYDROGENASE (EUROFUNG)"/>
    <property type="match status" value="1"/>
</dbReference>
<proteinExistence type="predicted"/>
<dbReference type="Pfam" id="PF00171">
    <property type="entry name" value="Aldedh"/>
    <property type="match status" value="1"/>
</dbReference>
<dbReference type="Gene3D" id="3.40.605.10">
    <property type="entry name" value="Aldehyde Dehydrogenase, Chain A, domain 1"/>
    <property type="match status" value="1"/>
</dbReference>
<evidence type="ECO:0000256" key="1">
    <source>
        <dbReference type="ARBA" id="ARBA00023002"/>
    </source>
</evidence>
<dbReference type="Proteomes" id="UP001302676">
    <property type="component" value="Unassembled WGS sequence"/>
</dbReference>
<dbReference type="AlphaFoldDB" id="A0AAN6UWW0"/>
<dbReference type="SUPFAM" id="SSF53720">
    <property type="entry name" value="ALDH-like"/>
    <property type="match status" value="1"/>
</dbReference>
<dbReference type="GO" id="GO:0009450">
    <property type="term" value="P:gamma-aminobutyric acid catabolic process"/>
    <property type="evidence" value="ECO:0007669"/>
    <property type="project" value="TreeGrafter"/>
</dbReference>
<dbReference type="InterPro" id="IPR050740">
    <property type="entry name" value="Aldehyde_DH_Superfamily"/>
</dbReference>
<reference evidence="3" key="1">
    <citation type="journal article" date="2023" name="Mol. Phylogenet. Evol.">
        <title>Genome-scale phylogeny and comparative genomics of the fungal order Sordariales.</title>
        <authorList>
            <person name="Hensen N."/>
            <person name="Bonometti L."/>
            <person name="Westerberg I."/>
            <person name="Brannstrom I.O."/>
            <person name="Guillou S."/>
            <person name="Cros-Aarteil S."/>
            <person name="Calhoun S."/>
            <person name="Haridas S."/>
            <person name="Kuo A."/>
            <person name="Mondo S."/>
            <person name="Pangilinan J."/>
            <person name="Riley R."/>
            <person name="LaButti K."/>
            <person name="Andreopoulos B."/>
            <person name="Lipzen A."/>
            <person name="Chen C."/>
            <person name="Yan M."/>
            <person name="Daum C."/>
            <person name="Ng V."/>
            <person name="Clum A."/>
            <person name="Steindorff A."/>
            <person name="Ohm R.A."/>
            <person name="Martin F."/>
            <person name="Silar P."/>
            <person name="Natvig D.O."/>
            <person name="Lalanne C."/>
            <person name="Gautier V."/>
            <person name="Ament-Velasquez S.L."/>
            <person name="Kruys A."/>
            <person name="Hutchinson M.I."/>
            <person name="Powell A.J."/>
            <person name="Barry K."/>
            <person name="Miller A.N."/>
            <person name="Grigoriev I.V."/>
            <person name="Debuchy R."/>
            <person name="Gladieux P."/>
            <person name="Hiltunen Thoren M."/>
            <person name="Johannesson H."/>
        </authorList>
    </citation>
    <scope>NUCLEOTIDE SEQUENCE</scope>
    <source>
        <strain evidence="3">CBS 141.50</strain>
    </source>
</reference>
<dbReference type="Gene3D" id="3.40.309.10">
    <property type="entry name" value="Aldehyde Dehydrogenase, Chain A, domain 2"/>
    <property type="match status" value="1"/>
</dbReference>
<dbReference type="GeneID" id="87821423"/>
<dbReference type="InterPro" id="IPR016162">
    <property type="entry name" value="Ald_DH_N"/>
</dbReference>
<evidence type="ECO:0000313" key="3">
    <source>
        <dbReference type="EMBL" id="KAK4140276.1"/>
    </source>
</evidence>
<evidence type="ECO:0000313" key="4">
    <source>
        <dbReference type="Proteomes" id="UP001302676"/>
    </source>
</evidence>
<keyword evidence="4" id="KW-1185">Reference proteome</keyword>